<dbReference type="InterPro" id="IPR036388">
    <property type="entry name" value="WH-like_DNA-bd_sf"/>
</dbReference>
<sequence length="89" mass="10471">MRKHDLKFKRRVVQDYQSGKGGYKMLAAKYGIAESMVRSWVSAYEHHGTAGLIRQRRRYTLEFKLEVLHRRATENLSYRELGALNHTGF</sequence>
<dbReference type="Proteomes" id="UP000253628">
    <property type="component" value="Unassembled WGS sequence"/>
</dbReference>
<dbReference type="PANTHER" id="PTHR33795">
    <property type="entry name" value="INSERTION ELEMENT IS150 PROTEIN INSJ"/>
    <property type="match status" value="1"/>
</dbReference>
<evidence type="ECO:0000256" key="1">
    <source>
        <dbReference type="ARBA" id="ARBA00038232"/>
    </source>
</evidence>
<keyword evidence="4" id="KW-1185">Reference proteome</keyword>
<dbReference type="RefSeq" id="WP_113935169.1">
    <property type="nucleotide sequence ID" value="NZ_JBHLTB010000048.1"/>
</dbReference>
<reference evidence="3 4" key="1">
    <citation type="submission" date="2018-06" db="EMBL/GenBank/DDBJ databases">
        <title>Genomic Encyclopedia of Type Strains, Phase IV (KMG-IV): sequencing the most valuable type-strain genomes for metagenomic binning, comparative biology and taxonomic classification.</title>
        <authorList>
            <person name="Goeker M."/>
        </authorList>
    </citation>
    <scope>NUCLEOTIDE SEQUENCE [LARGE SCALE GENOMIC DNA]</scope>
    <source>
        <strain evidence="3 4">DSM 25520</strain>
    </source>
</reference>
<proteinExistence type="inferred from homology"/>
<dbReference type="Gene3D" id="1.10.10.10">
    <property type="entry name" value="Winged helix-like DNA-binding domain superfamily/Winged helix DNA-binding domain"/>
    <property type="match status" value="1"/>
</dbReference>
<dbReference type="InterPro" id="IPR010921">
    <property type="entry name" value="Trp_repressor/repl_initiator"/>
</dbReference>
<comment type="caution">
    <text evidence="3">The sequence shown here is derived from an EMBL/GenBank/DDBJ whole genome shotgun (WGS) entry which is preliminary data.</text>
</comment>
<dbReference type="AlphaFoldDB" id="A0A366H0C6"/>
<dbReference type="InterPro" id="IPR055247">
    <property type="entry name" value="InsJ-like_HTH"/>
</dbReference>
<organism evidence="3 4">
    <name type="scientific">Eoetvoesiella caeni</name>
    <dbReference type="NCBI Taxonomy" id="645616"/>
    <lineage>
        <taxon>Bacteria</taxon>
        <taxon>Pseudomonadati</taxon>
        <taxon>Pseudomonadota</taxon>
        <taxon>Betaproteobacteria</taxon>
        <taxon>Burkholderiales</taxon>
        <taxon>Alcaligenaceae</taxon>
        <taxon>Eoetvoesiella</taxon>
    </lineage>
</organism>
<gene>
    <name evidence="3" type="ORF">DFR37_11936</name>
</gene>
<dbReference type="Pfam" id="PF13518">
    <property type="entry name" value="HTH_28"/>
    <property type="match status" value="1"/>
</dbReference>
<dbReference type="EMBL" id="QNRQ01000019">
    <property type="protein sequence ID" value="RBP35174.1"/>
    <property type="molecule type" value="Genomic_DNA"/>
</dbReference>
<protein>
    <submittedName>
        <fullName evidence="3">Transposase-like protein</fullName>
    </submittedName>
</protein>
<accession>A0A366H0C6</accession>
<name>A0A366H0C6_9BURK</name>
<dbReference type="InterPro" id="IPR052057">
    <property type="entry name" value="IS150/IS1296_orfA-like"/>
</dbReference>
<dbReference type="PANTHER" id="PTHR33795:SF1">
    <property type="entry name" value="INSERTION ELEMENT IS150 PROTEIN INSJ"/>
    <property type="match status" value="1"/>
</dbReference>
<dbReference type="OrthoDB" id="9765502at2"/>
<dbReference type="GO" id="GO:0043565">
    <property type="term" value="F:sequence-specific DNA binding"/>
    <property type="evidence" value="ECO:0007669"/>
    <property type="project" value="InterPro"/>
</dbReference>
<feature type="domain" description="Insertion element IS150 protein InsJ-like helix-turn-helix" evidence="2">
    <location>
        <begin position="8"/>
        <end position="58"/>
    </location>
</feature>
<evidence type="ECO:0000259" key="2">
    <source>
        <dbReference type="Pfam" id="PF13518"/>
    </source>
</evidence>
<evidence type="ECO:0000313" key="3">
    <source>
        <dbReference type="EMBL" id="RBP35174.1"/>
    </source>
</evidence>
<evidence type="ECO:0000313" key="4">
    <source>
        <dbReference type="Proteomes" id="UP000253628"/>
    </source>
</evidence>
<comment type="similarity">
    <text evidence="1">Belongs to the IS150/IS1296 orfA family.</text>
</comment>
<dbReference type="SUPFAM" id="SSF48295">
    <property type="entry name" value="TrpR-like"/>
    <property type="match status" value="2"/>
</dbReference>